<evidence type="ECO:0000259" key="3">
    <source>
        <dbReference type="Pfam" id="PF14383"/>
    </source>
</evidence>
<dbReference type="AlphaFoldDB" id="A0A2C9U098"/>
<gene>
    <name evidence="4" type="ORF">MANES_18G027700</name>
</gene>
<feature type="region of interest" description="Disordered" evidence="2">
    <location>
        <begin position="730"/>
        <end position="842"/>
    </location>
</feature>
<dbReference type="PANTHER" id="PTHR34282:SF1">
    <property type="entry name" value="DUF3741 DOMAIN-CONTAINING PROTEIN"/>
    <property type="match status" value="1"/>
</dbReference>
<feature type="compositionally biased region" description="Basic and acidic residues" evidence="2">
    <location>
        <begin position="766"/>
        <end position="779"/>
    </location>
</feature>
<keyword evidence="1" id="KW-0175">Coiled coil</keyword>
<proteinExistence type="predicted"/>
<dbReference type="InterPro" id="IPR032795">
    <property type="entry name" value="DUF3741-assoc"/>
</dbReference>
<feature type="region of interest" description="Disordered" evidence="2">
    <location>
        <begin position="359"/>
        <end position="427"/>
    </location>
</feature>
<feature type="compositionally biased region" description="Basic and acidic residues" evidence="2">
    <location>
        <begin position="362"/>
        <end position="397"/>
    </location>
</feature>
<dbReference type="EMBL" id="CM004404">
    <property type="protein sequence ID" value="OAY22809.1"/>
    <property type="molecule type" value="Genomic_DNA"/>
</dbReference>
<organism evidence="4">
    <name type="scientific">Manihot esculenta</name>
    <name type="common">Cassava</name>
    <name type="synonym">Jatropha manihot</name>
    <dbReference type="NCBI Taxonomy" id="3983"/>
    <lineage>
        <taxon>Eukaryota</taxon>
        <taxon>Viridiplantae</taxon>
        <taxon>Streptophyta</taxon>
        <taxon>Embryophyta</taxon>
        <taxon>Tracheophyta</taxon>
        <taxon>Spermatophyta</taxon>
        <taxon>Magnoliopsida</taxon>
        <taxon>eudicotyledons</taxon>
        <taxon>Gunneridae</taxon>
        <taxon>Pentapetalae</taxon>
        <taxon>rosids</taxon>
        <taxon>fabids</taxon>
        <taxon>Malpighiales</taxon>
        <taxon>Euphorbiaceae</taxon>
        <taxon>Crotonoideae</taxon>
        <taxon>Manihoteae</taxon>
        <taxon>Manihot</taxon>
    </lineage>
</organism>
<sequence length="1066" mass="120812">MAKRSDFAQKLLDDLRVRKERMSASQSSKSSKAIAADAYSYSKRAYRGSTEMKTHQTIVLKNGNTRPKSMGGNRPVSIGEGSEQIVPFGRGKSSEHIGDLSMALAFALENGGSLRRMDSSGNSSVLGFLNQISRRSVDMGKMERSSIDRHSSSTSRFPNLSHLHLKEISKGAQKLNQILRACSNGVNFDRYSIEIGRELLKGAMDLEESLRMLVNLQEASEYIIKPQSKTRITLLDDDEDDNDITMKTDENKQLARPIFSFDKPSKNSQYIQEAARTDLKQRLMALTYKSKTTNFSYDNHNLSTSHSTSPRQSASYNPNIKTFTAFPEQKYHSGPLIPKPENGRIPNVIAKLMGLEELPENDDSKDMAKKENSSKGKTDRTVAKKTAEVTHERKMKDPGNLASTIRKHKKMQHNQIQLTQDTTNSTKAERNLANQHASFERTIQDRKLQQQDLEGIKPMRSSNKANMKIGKHLSNIDQSSQSIKSRKDIQEKERKKANPKLRGHKGKEKGETKELILNHQLQQMTHGMPNGSEAAIAFQGQAECNLIMLKTEIRDARVLLSNVQPKSANNLAFQQHQMLQGFESLDIKHRAVENEQQSAKQMIQVRRQIRSESRSSPKKYSHTSQATTNNGSFIEPTGTMQSMGFRNKGDHGDLVQDNNSPNFNVSVQDSMNNSNLNSSPRNVNSEVMREKNITTIPPLIEEKPVHLPAVQKVKVARVQKADVPQKIDELVARRSGNPHNMGRPLKHQTSMLPEAKQRRHNTVGQSKEEEQVRSNRSNEAEAGIPKSKKSVSSTQQPRLLKELQSQPEQASNLCIPPMNDECQSIKGPEILPPDENSSSVINDQQCYEPDFGIDKHTSHSIVLDPLNRNREGKIDISYTPQLENQKVYGLETLEPLTESENHLKQILIKSQLFLNTAEALFKLNIPLDILHAGDRDCHDEQRKLILDCGYEVMKRKGKRQELSVHPFMRISITSFKVRSLYDLIKQLQKDIGKLKHKAECTVEDYLPKMLEIDVYNRDLDVNCMWDFGWHEMMFAFLEKDDVIRDVERHLLNALLDEVTGDLMLVF</sequence>
<dbReference type="Pfam" id="PF14383">
    <property type="entry name" value="VARLMGL"/>
    <property type="match status" value="1"/>
</dbReference>
<evidence type="ECO:0000256" key="2">
    <source>
        <dbReference type="SAM" id="MobiDB-lite"/>
    </source>
</evidence>
<feature type="domain" description="DUF3741" evidence="3">
    <location>
        <begin position="344"/>
        <end position="363"/>
    </location>
</feature>
<feature type="region of interest" description="Disordered" evidence="2">
    <location>
        <begin position="451"/>
        <end position="511"/>
    </location>
</feature>
<evidence type="ECO:0000256" key="1">
    <source>
        <dbReference type="SAM" id="Coils"/>
    </source>
</evidence>
<feature type="coiled-coil region" evidence="1">
    <location>
        <begin position="977"/>
        <end position="1004"/>
    </location>
</feature>
<feature type="region of interest" description="Disordered" evidence="2">
    <location>
        <begin position="62"/>
        <end position="81"/>
    </location>
</feature>
<dbReference type="STRING" id="3983.A0A2C9U098"/>
<feature type="compositionally biased region" description="Polar residues" evidence="2">
    <location>
        <begin position="413"/>
        <end position="427"/>
    </location>
</feature>
<dbReference type="PANTHER" id="PTHR34282">
    <property type="entry name" value="OS01G0228800 PROTEIN-RELATED"/>
    <property type="match status" value="1"/>
</dbReference>
<name>A0A2C9U098_MANES</name>
<feature type="compositionally biased region" description="Polar residues" evidence="2">
    <location>
        <begin position="790"/>
        <end position="812"/>
    </location>
</feature>
<feature type="region of interest" description="Disordered" evidence="2">
    <location>
        <begin position="593"/>
        <end position="635"/>
    </location>
</feature>
<reference evidence="4" key="1">
    <citation type="submission" date="2016-02" db="EMBL/GenBank/DDBJ databases">
        <title>WGS assembly of Manihot esculenta.</title>
        <authorList>
            <person name="Bredeson J.V."/>
            <person name="Prochnik S.E."/>
            <person name="Lyons J.B."/>
            <person name="Schmutz J."/>
            <person name="Grimwood J."/>
            <person name="Vrebalov J."/>
            <person name="Bart R.S."/>
            <person name="Amuge T."/>
            <person name="Ferguson M.E."/>
            <person name="Green R."/>
            <person name="Putnam N."/>
            <person name="Stites J."/>
            <person name="Rounsley S."/>
            <person name="Rokhsar D.S."/>
        </authorList>
    </citation>
    <scope>NUCLEOTIDE SEQUENCE [LARGE SCALE GENOMIC DNA]</scope>
    <source>
        <tissue evidence="4">Leaf</tissue>
    </source>
</reference>
<feature type="compositionally biased region" description="Basic residues" evidence="2">
    <location>
        <begin position="497"/>
        <end position="507"/>
    </location>
</feature>
<feature type="compositionally biased region" description="Basic and acidic residues" evidence="2">
    <location>
        <begin position="485"/>
        <end position="496"/>
    </location>
</feature>
<feature type="compositionally biased region" description="Polar residues" evidence="2">
    <location>
        <begin position="622"/>
        <end position="635"/>
    </location>
</feature>
<evidence type="ECO:0000313" key="4">
    <source>
        <dbReference type="EMBL" id="OAY22809.1"/>
    </source>
</evidence>
<protein>
    <recommendedName>
        <fullName evidence="3">DUF3741 domain-containing protein</fullName>
    </recommendedName>
</protein>
<accession>A0A2C9U098</accession>